<dbReference type="InterPro" id="IPR000859">
    <property type="entry name" value="CUB_dom"/>
</dbReference>
<organism evidence="8 9">
    <name type="scientific">Anas zonorhyncha</name>
    <name type="common">Eastern spot-billed duck</name>
    <dbReference type="NCBI Taxonomy" id="75864"/>
    <lineage>
        <taxon>Eukaryota</taxon>
        <taxon>Metazoa</taxon>
        <taxon>Chordata</taxon>
        <taxon>Craniata</taxon>
        <taxon>Vertebrata</taxon>
        <taxon>Euteleostomi</taxon>
        <taxon>Archelosauria</taxon>
        <taxon>Archosauria</taxon>
        <taxon>Dinosauria</taxon>
        <taxon>Saurischia</taxon>
        <taxon>Theropoda</taxon>
        <taxon>Coelurosauria</taxon>
        <taxon>Aves</taxon>
        <taxon>Neognathae</taxon>
        <taxon>Galloanserae</taxon>
        <taxon>Anseriformes</taxon>
        <taxon>Anatidae</taxon>
        <taxon>Anatinae</taxon>
        <taxon>Anas</taxon>
    </lineage>
</organism>
<dbReference type="SUPFAM" id="SSF49854">
    <property type="entry name" value="Spermadhesin, CUB domain"/>
    <property type="match status" value="1"/>
</dbReference>
<dbReference type="Gene3D" id="2.60.120.290">
    <property type="entry name" value="Spermadhesin, CUB domain"/>
    <property type="match status" value="1"/>
</dbReference>
<dbReference type="InterPro" id="IPR001314">
    <property type="entry name" value="Peptidase_S1A"/>
</dbReference>
<reference evidence="8" key="2">
    <citation type="submission" date="2025-09" db="UniProtKB">
        <authorList>
            <consortium name="Ensembl"/>
        </authorList>
    </citation>
    <scope>IDENTIFICATION</scope>
</reference>
<dbReference type="Ensembl" id="ENSAZOT00000006644.1">
    <property type="protein sequence ID" value="ENSAZOP00000006218.1"/>
    <property type="gene ID" value="ENSAZOG00000003981.1"/>
</dbReference>
<keyword evidence="4" id="KW-1015">Disulfide bond</keyword>
<comment type="caution">
    <text evidence="5">Lacks conserved residue(s) required for the propagation of feature annotation.</text>
</comment>
<keyword evidence="2" id="KW-0378">Hydrolase</keyword>
<evidence type="ECO:0000313" key="9">
    <source>
        <dbReference type="Proteomes" id="UP000694549"/>
    </source>
</evidence>
<dbReference type="PRINTS" id="PR00722">
    <property type="entry name" value="CHYMOTRYPSIN"/>
</dbReference>
<dbReference type="FunFam" id="2.40.10.10:FF:000068">
    <property type="entry name" value="transmembrane protease serine 2"/>
    <property type="match status" value="1"/>
</dbReference>
<evidence type="ECO:0000256" key="4">
    <source>
        <dbReference type="ARBA" id="ARBA00023157"/>
    </source>
</evidence>
<dbReference type="InterPro" id="IPR001254">
    <property type="entry name" value="Trypsin_dom"/>
</dbReference>
<keyword evidence="3" id="KW-0720">Serine protease</keyword>
<evidence type="ECO:0000313" key="8">
    <source>
        <dbReference type="Ensembl" id="ENSAZOP00000006218.1"/>
    </source>
</evidence>
<dbReference type="AlphaFoldDB" id="A0A8B9U9Y0"/>
<evidence type="ECO:0000256" key="1">
    <source>
        <dbReference type="ARBA" id="ARBA00022670"/>
    </source>
</evidence>
<dbReference type="Pfam" id="PF00431">
    <property type="entry name" value="CUB"/>
    <property type="match status" value="1"/>
</dbReference>
<dbReference type="InterPro" id="IPR009003">
    <property type="entry name" value="Peptidase_S1_PA"/>
</dbReference>
<dbReference type="GO" id="GO:0004252">
    <property type="term" value="F:serine-type endopeptidase activity"/>
    <property type="evidence" value="ECO:0007669"/>
    <property type="project" value="InterPro"/>
</dbReference>
<keyword evidence="1" id="KW-0645">Protease</keyword>
<evidence type="ECO:0000256" key="5">
    <source>
        <dbReference type="PROSITE-ProRule" id="PRU00059"/>
    </source>
</evidence>
<proteinExistence type="predicted"/>
<feature type="domain" description="Peptidase S1" evidence="7">
    <location>
        <begin position="155"/>
        <end position="402"/>
    </location>
</feature>
<reference evidence="8" key="1">
    <citation type="submission" date="2025-08" db="UniProtKB">
        <authorList>
            <consortium name="Ensembl"/>
        </authorList>
    </citation>
    <scope>IDENTIFICATION</scope>
</reference>
<dbReference type="PROSITE" id="PS50240">
    <property type="entry name" value="TRYPSIN_DOM"/>
    <property type="match status" value="1"/>
</dbReference>
<evidence type="ECO:0000256" key="3">
    <source>
        <dbReference type="ARBA" id="ARBA00022825"/>
    </source>
</evidence>
<feature type="domain" description="CUB" evidence="6">
    <location>
        <begin position="64"/>
        <end position="136"/>
    </location>
</feature>
<dbReference type="SMART" id="SM00020">
    <property type="entry name" value="Tryp_SPc"/>
    <property type="match status" value="1"/>
</dbReference>
<dbReference type="CDD" id="cd00190">
    <property type="entry name" value="Tryp_SPc"/>
    <property type="match status" value="1"/>
</dbReference>
<dbReference type="InterPro" id="IPR043504">
    <property type="entry name" value="Peptidase_S1_PA_chymotrypsin"/>
</dbReference>
<dbReference type="Proteomes" id="UP000694549">
    <property type="component" value="Unplaced"/>
</dbReference>
<evidence type="ECO:0000259" key="6">
    <source>
        <dbReference type="PROSITE" id="PS01180"/>
    </source>
</evidence>
<protein>
    <submittedName>
        <fullName evidence="8">Uncharacterized protein</fullName>
    </submittedName>
</protein>
<dbReference type="PANTHER" id="PTHR24252:SF7">
    <property type="entry name" value="HYALIN"/>
    <property type="match status" value="1"/>
</dbReference>
<evidence type="ECO:0000259" key="7">
    <source>
        <dbReference type="PROSITE" id="PS50240"/>
    </source>
</evidence>
<name>A0A8B9U9Y0_9AVES</name>
<keyword evidence="9" id="KW-1185">Reference proteome</keyword>
<sequence length="407" mass="44369">MWNLCLGATQTLISANRTCILALQSWLSPISTGLLKKKKTNNMQKQVWASDMILFFIFFSFGECPVFDLIPVGATEITSPSYPGVYPDMLNCTWTVYSSSGNKLKAVIKDFVTEDTRDCIWDCLSIYDGPHLSSRLLDSSSVLPTSEEKIDPFTVLGPATRTEELGEPHEMPKVCESSEAALLSSSWLASLQYEGHRFCGGVLIDEKWVLTAARCNFSAQMDEVVLGKIHVLPNVKSNSPVLVKAVHTHHNFSGFPSTNDLALLELQEPIKPGDSAAVACLAGSGEEVSPDARCLTAGWGERGAGGEEEQGSRLQQVEVSLLSYEACVSYWGQNIEETNICARSAGAAFCMGDSGWPLICGTHGHYKLVGIASWASDNCNPESPTVYTKVSAYRDWISSVTNQKKLT</sequence>
<dbReference type="PROSITE" id="PS01180">
    <property type="entry name" value="CUB"/>
    <property type="match status" value="1"/>
</dbReference>
<dbReference type="Pfam" id="PF00089">
    <property type="entry name" value="Trypsin"/>
    <property type="match status" value="1"/>
</dbReference>
<dbReference type="GO" id="GO:0006508">
    <property type="term" value="P:proteolysis"/>
    <property type="evidence" value="ECO:0007669"/>
    <property type="project" value="UniProtKB-KW"/>
</dbReference>
<accession>A0A8B9U9Y0</accession>
<dbReference type="PANTHER" id="PTHR24252">
    <property type="entry name" value="ACROSIN-RELATED"/>
    <property type="match status" value="1"/>
</dbReference>
<dbReference type="SUPFAM" id="SSF50494">
    <property type="entry name" value="Trypsin-like serine proteases"/>
    <property type="match status" value="1"/>
</dbReference>
<dbReference type="CDD" id="cd00041">
    <property type="entry name" value="CUB"/>
    <property type="match status" value="1"/>
</dbReference>
<dbReference type="InterPro" id="IPR035914">
    <property type="entry name" value="Sperma_CUB_dom_sf"/>
</dbReference>
<evidence type="ECO:0000256" key="2">
    <source>
        <dbReference type="ARBA" id="ARBA00022801"/>
    </source>
</evidence>
<dbReference type="Gene3D" id="2.40.10.10">
    <property type="entry name" value="Trypsin-like serine proteases"/>
    <property type="match status" value="1"/>
</dbReference>